<gene>
    <name evidence="1" type="ORF">GOODEAATRI_002761</name>
</gene>
<reference evidence="1 2" key="1">
    <citation type="submission" date="2021-06" db="EMBL/GenBank/DDBJ databases">
        <authorList>
            <person name="Palmer J.M."/>
        </authorList>
    </citation>
    <scope>NUCLEOTIDE SEQUENCE [LARGE SCALE GENOMIC DNA]</scope>
    <source>
        <strain evidence="1 2">GA_2019</strain>
        <tissue evidence="1">Muscle</tissue>
    </source>
</reference>
<evidence type="ECO:0000313" key="1">
    <source>
        <dbReference type="EMBL" id="MEQ2173934.1"/>
    </source>
</evidence>
<sequence length="101" mass="11443">MKNEDEQQLVSEINPPLDCLVQVENLLARAGKVIIANSEELIQTICVVPPTECNENESKNNDIIKVWDQNILHMPLLLTVPVVICECSSIMSHHVTRHKKF</sequence>
<name>A0ABV0NR84_9TELE</name>
<protein>
    <submittedName>
        <fullName evidence="1">Uncharacterized protein</fullName>
    </submittedName>
</protein>
<accession>A0ABV0NR84</accession>
<evidence type="ECO:0000313" key="2">
    <source>
        <dbReference type="Proteomes" id="UP001476798"/>
    </source>
</evidence>
<organism evidence="1 2">
    <name type="scientific">Goodea atripinnis</name>
    <dbReference type="NCBI Taxonomy" id="208336"/>
    <lineage>
        <taxon>Eukaryota</taxon>
        <taxon>Metazoa</taxon>
        <taxon>Chordata</taxon>
        <taxon>Craniata</taxon>
        <taxon>Vertebrata</taxon>
        <taxon>Euteleostomi</taxon>
        <taxon>Actinopterygii</taxon>
        <taxon>Neopterygii</taxon>
        <taxon>Teleostei</taxon>
        <taxon>Neoteleostei</taxon>
        <taxon>Acanthomorphata</taxon>
        <taxon>Ovalentaria</taxon>
        <taxon>Atherinomorphae</taxon>
        <taxon>Cyprinodontiformes</taxon>
        <taxon>Goodeidae</taxon>
        <taxon>Goodea</taxon>
    </lineage>
</organism>
<dbReference type="EMBL" id="JAHRIO010050076">
    <property type="protein sequence ID" value="MEQ2173934.1"/>
    <property type="molecule type" value="Genomic_DNA"/>
</dbReference>
<comment type="caution">
    <text evidence="1">The sequence shown here is derived from an EMBL/GenBank/DDBJ whole genome shotgun (WGS) entry which is preliminary data.</text>
</comment>
<dbReference type="Proteomes" id="UP001476798">
    <property type="component" value="Unassembled WGS sequence"/>
</dbReference>
<keyword evidence="2" id="KW-1185">Reference proteome</keyword>
<proteinExistence type="predicted"/>